<feature type="domain" description="Moybdenum cofactor oxidoreductase dimerisation" evidence="6">
    <location>
        <begin position="142"/>
        <end position="239"/>
    </location>
</feature>
<keyword evidence="2" id="KW-0500">Molybdenum</keyword>
<dbReference type="Pfam" id="PF03404">
    <property type="entry name" value="Mo-co_dimer"/>
    <property type="match status" value="1"/>
</dbReference>
<dbReference type="Gene3D" id="3.90.420.10">
    <property type="entry name" value="Oxidoreductase, molybdopterin-binding domain"/>
    <property type="match status" value="1"/>
</dbReference>
<dbReference type="InterPro" id="IPR008335">
    <property type="entry name" value="Mopterin_OxRdtase_euk"/>
</dbReference>
<name>M0NFE2_9EURY</name>
<evidence type="ECO:0000256" key="2">
    <source>
        <dbReference type="ARBA" id="ARBA00022505"/>
    </source>
</evidence>
<dbReference type="InterPro" id="IPR036374">
    <property type="entry name" value="OxRdtase_Mopterin-bd_sf"/>
</dbReference>
<dbReference type="Gene3D" id="2.60.40.650">
    <property type="match status" value="1"/>
</dbReference>
<keyword evidence="3" id="KW-0479">Metal-binding</keyword>
<dbReference type="PANTHER" id="PTHR19372">
    <property type="entry name" value="SULFITE REDUCTASE"/>
    <property type="match status" value="1"/>
</dbReference>
<gene>
    <name evidence="7" type="ORF">C451_01643</name>
</gene>
<dbReference type="GO" id="GO:0043546">
    <property type="term" value="F:molybdopterin cofactor binding"/>
    <property type="evidence" value="ECO:0007669"/>
    <property type="project" value="TreeGrafter"/>
</dbReference>
<sequence length="277" mass="30568">MPVGEVLHSAGACLDDDCWVAAIGDDAPEGESVFARSLPMRKLLEDCLLAYGMNGHPLPAEHGAPVRLIVPGWYGTNSVKWLSRLHVMETMLCGPEWEEYTHWQQEKYRLVPQGEQPTERETIDAFDLGDQFADPSIRHPFMYGMLVNSLIVSPGPDESLAPERGDSVTIQGVAWAGDNDISAVEVSTDGGETWHSATLLGDDEQPCWRQFGFEWTPRSGTHTLVSRATDDRGRTQPAAISDPDERLLTIANRKFPWNKRGYASNAYGPVATTVTAE</sequence>
<evidence type="ECO:0000259" key="6">
    <source>
        <dbReference type="Pfam" id="PF03404"/>
    </source>
</evidence>
<dbReference type="SUPFAM" id="SSF56524">
    <property type="entry name" value="Oxidoreductase molybdopterin-binding domain"/>
    <property type="match status" value="1"/>
</dbReference>
<evidence type="ECO:0000313" key="8">
    <source>
        <dbReference type="Proteomes" id="UP000011680"/>
    </source>
</evidence>
<dbReference type="SUPFAM" id="SSF81296">
    <property type="entry name" value="E set domains"/>
    <property type="match status" value="1"/>
</dbReference>
<evidence type="ECO:0000259" key="5">
    <source>
        <dbReference type="Pfam" id="PF00174"/>
    </source>
</evidence>
<dbReference type="InterPro" id="IPR000572">
    <property type="entry name" value="OxRdtase_Mopterin-bd_dom"/>
</dbReference>
<feature type="domain" description="Oxidoreductase molybdopterin-binding" evidence="5">
    <location>
        <begin position="2"/>
        <end position="90"/>
    </location>
</feature>
<comment type="cofactor">
    <cofactor evidence="1">
        <name>Mo-molybdopterin</name>
        <dbReference type="ChEBI" id="CHEBI:71302"/>
    </cofactor>
</comment>
<dbReference type="GO" id="GO:0030151">
    <property type="term" value="F:molybdenum ion binding"/>
    <property type="evidence" value="ECO:0007669"/>
    <property type="project" value="InterPro"/>
</dbReference>
<dbReference type="PRINTS" id="PR00407">
    <property type="entry name" value="EUMOPTERIN"/>
</dbReference>
<dbReference type="Pfam" id="PF00174">
    <property type="entry name" value="Oxidored_molyb"/>
    <property type="match status" value="1"/>
</dbReference>
<dbReference type="STRING" id="1227457.C451_01643"/>
<dbReference type="PANTHER" id="PTHR19372:SF7">
    <property type="entry name" value="SULFITE OXIDASE, MITOCHONDRIAL"/>
    <property type="match status" value="1"/>
</dbReference>
<dbReference type="InterPro" id="IPR014756">
    <property type="entry name" value="Ig_E-set"/>
</dbReference>
<evidence type="ECO:0000256" key="1">
    <source>
        <dbReference type="ARBA" id="ARBA00001924"/>
    </source>
</evidence>
<keyword evidence="4" id="KW-0560">Oxidoreductase</keyword>
<dbReference type="EMBL" id="AOMF01000033">
    <property type="protein sequence ID" value="EMA56541.1"/>
    <property type="molecule type" value="Genomic_DNA"/>
</dbReference>
<accession>M0NFE2</accession>
<comment type="caution">
    <text evidence="7">The sequence shown here is derived from an EMBL/GenBank/DDBJ whole genome shotgun (WGS) entry which is preliminary data.</text>
</comment>
<protein>
    <submittedName>
        <fullName evidence="7">Oxidoreductase molybdopterin binding protein</fullName>
    </submittedName>
</protein>
<proteinExistence type="predicted"/>
<organism evidence="7 8">
    <name type="scientific">Halococcus thailandensis JCM 13552</name>
    <dbReference type="NCBI Taxonomy" id="1227457"/>
    <lineage>
        <taxon>Archaea</taxon>
        <taxon>Methanobacteriati</taxon>
        <taxon>Methanobacteriota</taxon>
        <taxon>Stenosarchaea group</taxon>
        <taxon>Halobacteria</taxon>
        <taxon>Halobacteriales</taxon>
        <taxon>Halococcaceae</taxon>
        <taxon>Halococcus</taxon>
    </lineage>
</organism>
<evidence type="ECO:0000256" key="4">
    <source>
        <dbReference type="ARBA" id="ARBA00023002"/>
    </source>
</evidence>
<dbReference type="InterPro" id="IPR005066">
    <property type="entry name" value="MoCF_OxRdtse_dimer"/>
</dbReference>
<dbReference type="PATRIC" id="fig|1227457.3.peg.289"/>
<dbReference type="AlphaFoldDB" id="M0NFE2"/>
<dbReference type="GO" id="GO:0006790">
    <property type="term" value="P:sulfur compound metabolic process"/>
    <property type="evidence" value="ECO:0007669"/>
    <property type="project" value="TreeGrafter"/>
</dbReference>
<dbReference type="eggNOG" id="arCOG00266">
    <property type="taxonomic scope" value="Archaea"/>
</dbReference>
<reference evidence="7 8" key="1">
    <citation type="journal article" date="2014" name="PLoS Genet.">
        <title>Phylogenetically driven sequencing of extremely halophilic archaea reveals strategies for static and dynamic osmo-response.</title>
        <authorList>
            <person name="Becker E.A."/>
            <person name="Seitzer P.M."/>
            <person name="Tritt A."/>
            <person name="Larsen D."/>
            <person name="Krusor M."/>
            <person name="Yao A.I."/>
            <person name="Wu D."/>
            <person name="Madern D."/>
            <person name="Eisen J.A."/>
            <person name="Darling A.E."/>
            <person name="Facciotti M.T."/>
        </authorList>
    </citation>
    <scope>NUCLEOTIDE SEQUENCE [LARGE SCALE GENOMIC DNA]</scope>
    <source>
        <strain evidence="7 8">JCM 13552</strain>
    </source>
</reference>
<evidence type="ECO:0000313" key="7">
    <source>
        <dbReference type="EMBL" id="EMA56541.1"/>
    </source>
</evidence>
<dbReference type="GO" id="GO:0008482">
    <property type="term" value="F:sulfite oxidase activity"/>
    <property type="evidence" value="ECO:0007669"/>
    <property type="project" value="TreeGrafter"/>
</dbReference>
<dbReference type="Proteomes" id="UP000011680">
    <property type="component" value="Unassembled WGS sequence"/>
</dbReference>
<evidence type="ECO:0000256" key="3">
    <source>
        <dbReference type="ARBA" id="ARBA00022723"/>
    </source>
</evidence>
<keyword evidence="8" id="KW-1185">Reference proteome</keyword>
<dbReference type="GO" id="GO:0020037">
    <property type="term" value="F:heme binding"/>
    <property type="evidence" value="ECO:0007669"/>
    <property type="project" value="TreeGrafter"/>
</dbReference>